<dbReference type="GO" id="GO:0005829">
    <property type="term" value="C:cytosol"/>
    <property type="evidence" value="ECO:0007669"/>
    <property type="project" value="TreeGrafter"/>
</dbReference>
<dbReference type="EMBL" id="LRQV01000153">
    <property type="protein sequence ID" value="KXK58823.1"/>
    <property type="molecule type" value="Genomic_DNA"/>
</dbReference>
<evidence type="ECO:0000256" key="1">
    <source>
        <dbReference type="ARBA" id="ARBA00023002"/>
    </source>
</evidence>
<dbReference type="InterPro" id="IPR052019">
    <property type="entry name" value="F420H2_bilvrd_red/Heme_oxyg"/>
</dbReference>
<name>A0A136PKD1_9ACTN</name>
<organism evidence="3 4">
    <name type="scientific">Micromonospora rosaria</name>
    <dbReference type="NCBI Taxonomy" id="47874"/>
    <lineage>
        <taxon>Bacteria</taxon>
        <taxon>Bacillati</taxon>
        <taxon>Actinomycetota</taxon>
        <taxon>Actinomycetes</taxon>
        <taxon>Micromonosporales</taxon>
        <taxon>Micromonosporaceae</taxon>
        <taxon>Micromonospora</taxon>
    </lineage>
</organism>
<dbReference type="InterPro" id="IPR011576">
    <property type="entry name" value="Pyridox_Oxase_N"/>
</dbReference>
<dbReference type="GO" id="GO:0070967">
    <property type="term" value="F:coenzyme F420 binding"/>
    <property type="evidence" value="ECO:0007669"/>
    <property type="project" value="TreeGrafter"/>
</dbReference>
<protein>
    <submittedName>
        <fullName evidence="3">Pyridoxamine 5'-phosphate oxidase</fullName>
    </submittedName>
</protein>
<dbReference type="RefSeq" id="WP_067372252.1">
    <property type="nucleotide sequence ID" value="NZ_JBIUBN010000008.1"/>
</dbReference>
<dbReference type="InterPro" id="IPR019920">
    <property type="entry name" value="F420-binding_dom_put"/>
</dbReference>
<keyword evidence="4" id="KW-1185">Reference proteome</keyword>
<gene>
    <name evidence="3" type="ORF">AWW66_27650</name>
</gene>
<dbReference type="AlphaFoldDB" id="A0A136PKD1"/>
<evidence type="ECO:0000259" key="2">
    <source>
        <dbReference type="Pfam" id="PF01243"/>
    </source>
</evidence>
<dbReference type="PANTHER" id="PTHR35176">
    <property type="entry name" value="HEME OXYGENASE HI_0854-RELATED"/>
    <property type="match status" value="1"/>
</dbReference>
<dbReference type="PANTHER" id="PTHR35176:SF6">
    <property type="entry name" value="HEME OXYGENASE HI_0854-RELATED"/>
    <property type="match status" value="1"/>
</dbReference>
<dbReference type="Proteomes" id="UP000070620">
    <property type="component" value="Unassembled WGS sequence"/>
</dbReference>
<evidence type="ECO:0000313" key="3">
    <source>
        <dbReference type="EMBL" id="KXK58823.1"/>
    </source>
</evidence>
<dbReference type="SUPFAM" id="SSF50475">
    <property type="entry name" value="FMN-binding split barrel"/>
    <property type="match status" value="1"/>
</dbReference>
<accession>A0A136PKD1</accession>
<dbReference type="Gene3D" id="2.30.110.10">
    <property type="entry name" value="Electron Transport, Fmn-binding Protein, Chain A"/>
    <property type="match status" value="1"/>
</dbReference>
<dbReference type="InterPro" id="IPR012349">
    <property type="entry name" value="Split_barrel_FMN-bd"/>
</dbReference>
<reference evidence="3 4" key="1">
    <citation type="submission" date="2016-01" db="EMBL/GenBank/DDBJ databases">
        <title>Whole genome sequence and analysis of Micromonospora rosaria DSM 803, which can produce antibacterial substance rosamicin.</title>
        <authorList>
            <person name="Yang H."/>
            <person name="He X."/>
            <person name="Zhu D."/>
        </authorList>
    </citation>
    <scope>NUCLEOTIDE SEQUENCE [LARGE SCALE GENOMIC DNA]</scope>
    <source>
        <strain evidence="3 4">DSM 803</strain>
    </source>
</reference>
<dbReference type="NCBIfam" id="TIGR03618">
    <property type="entry name" value="Rv1155_F420"/>
    <property type="match status" value="1"/>
</dbReference>
<dbReference type="GO" id="GO:0016627">
    <property type="term" value="F:oxidoreductase activity, acting on the CH-CH group of donors"/>
    <property type="evidence" value="ECO:0007669"/>
    <property type="project" value="TreeGrafter"/>
</dbReference>
<comment type="caution">
    <text evidence="3">The sequence shown here is derived from an EMBL/GenBank/DDBJ whole genome shotgun (WGS) entry which is preliminary data.</text>
</comment>
<evidence type="ECO:0000313" key="4">
    <source>
        <dbReference type="Proteomes" id="UP000070620"/>
    </source>
</evidence>
<proteinExistence type="predicted"/>
<sequence length="134" mass="14870">MRAPTTPDATVLDRLDRERVVWCCTLRPDGSPHLTPVWYRYRDDEWWIATAARSVKARNVARDPRVSLALPDGLAPVVAEGTAEVVHPPFPPEVVAALAERYDGWDVTVPDGPDGPYVLLRVAVTRWLMAGTAQ</sequence>
<feature type="domain" description="Pyridoxamine 5'-phosphate oxidase N-terminal" evidence="2">
    <location>
        <begin position="11"/>
        <end position="128"/>
    </location>
</feature>
<dbReference type="Pfam" id="PF01243">
    <property type="entry name" value="PNPOx_N"/>
    <property type="match status" value="1"/>
</dbReference>
<keyword evidence="1" id="KW-0560">Oxidoreductase</keyword>
<dbReference type="OrthoDB" id="157302at2"/>